<keyword evidence="3" id="KW-1185">Reference proteome</keyword>
<dbReference type="AlphaFoldDB" id="A0A843X6H3"/>
<evidence type="ECO:0000256" key="1">
    <source>
        <dbReference type="SAM" id="MobiDB-lite"/>
    </source>
</evidence>
<accession>A0A843X6H3</accession>
<feature type="compositionally biased region" description="Low complexity" evidence="1">
    <location>
        <begin position="112"/>
        <end position="129"/>
    </location>
</feature>
<evidence type="ECO:0000313" key="3">
    <source>
        <dbReference type="Proteomes" id="UP000652761"/>
    </source>
</evidence>
<reference evidence="2" key="1">
    <citation type="submission" date="2017-07" db="EMBL/GenBank/DDBJ databases">
        <title>Taro Niue Genome Assembly and Annotation.</title>
        <authorList>
            <person name="Atibalentja N."/>
            <person name="Keating K."/>
            <person name="Fields C.J."/>
        </authorList>
    </citation>
    <scope>NUCLEOTIDE SEQUENCE</scope>
    <source>
        <strain evidence="2">Niue_2</strain>
        <tissue evidence="2">Leaf</tissue>
    </source>
</reference>
<feature type="region of interest" description="Disordered" evidence="1">
    <location>
        <begin position="101"/>
        <end position="149"/>
    </location>
</feature>
<protein>
    <submittedName>
        <fullName evidence="2">Uncharacterized protein</fullName>
    </submittedName>
</protein>
<comment type="caution">
    <text evidence="2">The sequence shown here is derived from an EMBL/GenBank/DDBJ whole genome shotgun (WGS) entry which is preliminary data.</text>
</comment>
<proteinExistence type="predicted"/>
<sequence>MQTQARTQAALQAQLEAQVGGRDGAIPGRKESFAEEASGNFPMARQEENGVRDTAVLRGSRQYSGTFCTFPCCEERVSPLWEDTRWYRVLDDCGQVLEVREQRPKDQKLPKTSARSSVWSASPSSSDSRTSYRKTRKASSPNSTVCFSS</sequence>
<dbReference type="EMBL" id="NMUH01006527">
    <property type="protein sequence ID" value="MQM15471.1"/>
    <property type="molecule type" value="Genomic_DNA"/>
</dbReference>
<evidence type="ECO:0000313" key="2">
    <source>
        <dbReference type="EMBL" id="MQM15471.1"/>
    </source>
</evidence>
<gene>
    <name evidence="2" type="ORF">Taro_048417</name>
</gene>
<feature type="compositionally biased region" description="Polar residues" evidence="1">
    <location>
        <begin position="138"/>
        <end position="149"/>
    </location>
</feature>
<organism evidence="2 3">
    <name type="scientific">Colocasia esculenta</name>
    <name type="common">Wild taro</name>
    <name type="synonym">Arum esculentum</name>
    <dbReference type="NCBI Taxonomy" id="4460"/>
    <lineage>
        <taxon>Eukaryota</taxon>
        <taxon>Viridiplantae</taxon>
        <taxon>Streptophyta</taxon>
        <taxon>Embryophyta</taxon>
        <taxon>Tracheophyta</taxon>
        <taxon>Spermatophyta</taxon>
        <taxon>Magnoliopsida</taxon>
        <taxon>Liliopsida</taxon>
        <taxon>Araceae</taxon>
        <taxon>Aroideae</taxon>
        <taxon>Colocasieae</taxon>
        <taxon>Colocasia</taxon>
    </lineage>
</organism>
<dbReference type="Proteomes" id="UP000652761">
    <property type="component" value="Unassembled WGS sequence"/>
</dbReference>
<name>A0A843X6H3_COLES</name>